<evidence type="ECO:0000313" key="2">
    <source>
        <dbReference type="EnsemblMetazoa" id="tetur251g00010.1"/>
    </source>
</evidence>
<feature type="compositionally biased region" description="Basic and acidic residues" evidence="1">
    <location>
        <begin position="35"/>
        <end position="50"/>
    </location>
</feature>
<organism evidence="2 3">
    <name type="scientific">Tetranychus urticae</name>
    <name type="common">Two-spotted spider mite</name>
    <dbReference type="NCBI Taxonomy" id="32264"/>
    <lineage>
        <taxon>Eukaryota</taxon>
        <taxon>Metazoa</taxon>
        <taxon>Ecdysozoa</taxon>
        <taxon>Arthropoda</taxon>
        <taxon>Chelicerata</taxon>
        <taxon>Arachnida</taxon>
        <taxon>Acari</taxon>
        <taxon>Acariformes</taxon>
        <taxon>Trombidiformes</taxon>
        <taxon>Prostigmata</taxon>
        <taxon>Eleutherengona</taxon>
        <taxon>Raphignathae</taxon>
        <taxon>Tetranychoidea</taxon>
        <taxon>Tetranychidae</taxon>
        <taxon>Tetranychus</taxon>
    </lineage>
</organism>
<feature type="compositionally biased region" description="Polar residues" evidence="1">
    <location>
        <begin position="348"/>
        <end position="361"/>
    </location>
</feature>
<keyword evidence="3" id="KW-1185">Reference proteome</keyword>
<name>T1KWT3_TETUR</name>
<feature type="compositionally biased region" description="Basic residues" evidence="1">
    <location>
        <begin position="433"/>
        <end position="442"/>
    </location>
</feature>
<dbReference type="HOGENOM" id="CLU_492039_0_0_1"/>
<dbReference type="Proteomes" id="UP000015104">
    <property type="component" value="Unassembled WGS sequence"/>
</dbReference>
<proteinExistence type="predicted"/>
<protein>
    <submittedName>
        <fullName evidence="2">Uncharacterized protein</fullName>
    </submittedName>
</protein>
<dbReference type="AlphaFoldDB" id="T1KWT3"/>
<accession>T1KWT3</accession>
<feature type="region of interest" description="Disordered" evidence="1">
    <location>
        <begin position="1"/>
        <end position="50"/>
    </location>
</feature>
<dbReference type="EMBL" id="CAEY01000661">
    <property type="status" value="NOT_ANNOTATED_CDS"/>
    <property type="molecule type" value="Genomic_DNA"/>
</dbReference>
<reference evidence="3" key="1">
    <citation type="submission" date="2011-08" db="EMBL/GenBank/DDBJ databases">
        <authorList>
            <person name="Rombauts S."/>
        </authorList>
    </citation>
    <scope>NUCLEOTIDE SEQUENCE</scope>
    <source>
        <strain evidence="3">London</strain>
    </source>
</reference>
<evidence type="ECO:0000313" key="3">
    <source>
        <dbReference type="Proteomes" id="UP000015104"/>
    </source>
</evidence>
<feature type="region of interest" description="Disordered" evidence="1">
    <location>
        <begin position="348"/>
        <end position="445"/>
    </location>
</feature>
<reference evidence="2" key="2">
    <citation type="submission" date="2015-06" db="UniProtKB">
        <authorList>
            <consortium name="EnsemblMetazoa"/>
        </authorList>
    </citation>
    <scope>IDENTIFICATION</scope>
</reference>
<feature type="compositionally biased region" description="Basic residues" evidence="1">
    <location>
        <begin position="376"/>
        <end position="394"/>
    </location>
</feature>
<dbReference type="EnsemblMetazoa" id="tetur251g00010.1">
    <property type="protein sequence ID" value="tetur251g00010.1"/>
    <property type="gene ID" value="tetur251g00010"/>
</dbReference>
<feature type="compositionally biased region" description="Basic and acidic residues" evidence="1">
    <location>
        <begin position="1"/>
        <end position="14"/>
    </location>
</feature>
<sequence length="554" mass="61940">MASPDDLNHNKSTESDSLITAADTEASSHAALKLSDVDPKDLANQKSDDNTADRVTQLGAFHQSPANSVSSIPPADSNNAIFGKDLPDLIDYLDDDDLLELPGLDNLGENARIMTDKGAEVLALLARELINSRVSDMNQRMVVKVKDAEQQTDSFCLLESPRLPGNVPVVRRTDLQSPDDFNSFLVTLPPQCQPLINTLRHDMEQAYGIIGTFCSNFSKVLKVCLPLNPSFADLYEQCVKIMDLLKSLEKRTFSCQFDWYLCRKVNLPELSPVIPEVTPVSKSKSNLEALKAGTSREPKSPLRSLPSVTPASIFEEIFDTSVYPQSSSRRLSLSDLLNIPFIDVSSIKTPGTDSTSGSDNKPGNVRNYILDAPPSTKKRNRSLRSMLKARRHKSQTPQDASRLTDIESGENADEGSRDVDYLSNDLDAGNVKPSRKRKRTSAKRSEAKALAKTASKIDLKICSVSYCPYFQLASEGSNYSRHFGTYHPNRKGRWYKHAKVTRIEYEKRKEAWEGFLAESQRERNKYRDSVKWNKVKSALYKQMMLSFSAELEKP</sequence>
<evidence type="ECO:0000256" key="1">
    <source>
        <dbReference type="SAM" id="MobiDB-lite"/>
    </source>
</evidence>